<protein>
    <submittedName>
        <fullName evidence="2">Uncharacterized protein</fullName>
    </submittedName>
</protein>
<dbReference type="EMBL" id="OZ035830">
    <property type="protein sequence ID" value="CAL1612711.1"/>
    <property type="molecule type" value="Genomic_DNA"/>
</dbReference>
<feature type="region of interest" description="Disordered" evidence="1">
    <location>
        <begin position="75"/>
        <end position="99"/>
    </location>
</feature>
<dbReference type="AlphaFoldDB" id="A0AAV2MHN3"/>
<feature type="compositionally biased region" description="Basic and acidic residues" evidence="1">
    <location>
        <begin position="84"/>
        <end position="99"/>
    </location>
</feature>
<name>A0AAV2MHN3_KNICA</name>
<keyword evidence="3" id="KW-1185">Reference proteome</keyword>
<reference evidence="2 3" key="1">
    <citation type="submission" date="2024-04" db="EMBL/GenBank/DDBJ databases">
        <authorList>
            <person name="Waldvogel A.-M."/>
            <person name="Schoenle A."/>
        </authorList>
    </citation>
    <scope>NUCLEOTIDE SEQUENCE [LARGE SCALE GENOMIC DNA]</scope>
</reference>
<dbReference type="Proteomes" id="UP001497482">
    <property type="component" value="Chromosome 8"/>
</dbReference>
<accession>A0AAV2MHN3</accession>
<proteinExistence type="predicted"/>
<gene>
    <name evidence="2" type="ORF">KC01_LOCUS39010</name>
</gene>
<evidence type="ECO:0000256" key="1">
    <source>
        <dbReference type="SAM" id="MobiDB-lite"/>
    </source>
</evidence>
<evidence type="ECO:0000313" key="3">
    <source>
        <dbReference type="Proteomes" id="UP001497482"/>
    </source>
</evidence>
<organism evidence="2 3">
    <name type="scientific">Knipowitschia caucasica</name>
    <name type="common">Caucasian dwarf goby</name>
    <name type="synonym">Pomatoschistus caucasicus</name>
    <dbReference type="NCBI Taxonomy" id="637954"/>
    <lineage>
        <taxon>Eukaryota</taxon>
        <taxon>Metazoa</taxon>
        <taxon>Chordata</taxon>
        <taxon>Craniata</taxon>
        <taxon>Vertebrata</taxon>
        <taxon>Euteleostomi</taxon>
        <taxon>Actinopterygii</taxon>
        <taxon>Neopterygii</taxon>
        <taxon>Teleostei</taxon>
        <taxon>Neoteleostei</taxon>
        <taxon>Acanthomorphata</taxon>
        <taxon>Gobiaria</taxon>
        <taxon>Gobiiformes</taxon>
        <taxon>Gobioidei</taxon>
        <taxon>Gobiidae</taxon>
        <taxon>Gobiinae</taxon>
        <taxon>Knipowitschia</taxon>
    </lineage>
</organism>
<sequence>MYCALLCRAAEVVSLGSQCEELKLGCPARSYPVLLGPAAPWSPVSPLGPPQQLPDPAGSPVASGRLRCQTHGCESPGRLLQKAAPHEALHRRMGETGRS</sequence>
<evidence type="ECO:0000313" key="2">
    <source>
        <dbReference type="EMBL" id="CAL1612711.1"/>
    </source>
</evidence>